<feature type="transmembrane region" description="Helical" evidence="7">
    <location>
        <begin position="478"/>
        <end position="497"/>
    </location>
</feature>
<feature type="transmembrane region" description="Helical" evidence="7">
    <location>
        <begin position="285"/>
        <end position="305"/>
    </location>
</feature>
<dbReference type="Gene3D" id="1.20.1640.10">
    <property type="entry name" value="Multidrug efflux transporter AcrB transmembrane domain"/>
    <property type="match status" value="2"/>
</dbReference>
<feature type="domain" description="SSD" evidence="8">
    <location>
        <begin position="285"/>
        <end position="439"/>
    </location>
</feature>
<dbReference type="Proteomes" id="UP000199161">
    <property type="component" value="Unassembled WGS sequence"/>
</dbReference>
<dbReference type="GO" id="GO:0005886">
    <property type="term" value="C:plasma membrane"/>
    <property type="evidence" value="ECO:0007669"/>
    <property type="project" value="UniProtKB-SubCell"/>
</dbReference>
<evidence type="ECO:0000313" key="9">
    <source>
        <dbReference type="EMBL" id="SFB84538.1"/>
    </source>
</evidence>
<dbReference type="RefSeq" id="WP_089786161.1">
    <property type="nucleotide sequence ID" value="NZ_FOKW01000002.1"/>
</dbReference>
<protein>
    <submittedName>
        <fullName evidence="9">Predicted exporter protein, RND superfamily</fullName>
    </submittedName>
</protein>
<sequence length="873" mass="91249">MARNLAERYAAALVGRSKLVVVLLLVLTAAVAAGAVVNETEDAGIGEFETDSEEEAALEYVEENYETDDAIVTQIVVRDEREGGDVLTRESLLEGLYLQRDARANESVNETLAEEGFVGLENVVAAAAVYEDRAAAANGPPDTSEPTLEEGIEALESRSDEEVEALLAEVLDPDSEFDSRAGEDPTEFLPSDYEPGETEAEARITFLFQEDAGENEEPEAAYAAQLEVESLFEQRFDDGFVFGEGITDAASASAVGDSFVVITPVALILVLGILAITYRDVVDVLLGLAGIAVVMAWLAGLMGWLEIPSSQLLIAVPFLLIGLSIDYALHVVMRYREARAGTLDVDVAEDGGRPDGEYEAEAVSSATAPAARGVRTGMALGVGGVVLALAAATFSTGVGFLSNVVSPLPAIQDFAILSAGGIFATFVAFGIFVPALKVEVDGLLENRFDRDRAKPAFGVTPGRINRVLSGSIVPARRAPIAVVAVALLLAVGGAYGATGIDTEFNEADFLPEDAPEWAKSFPEPFAPDTYTISEDAEYLGENFQDRGSQAEVVIRGDVTDPATLAAIEDARSGVAGGGTVDVRPDGSAAVDGPLSVLEDVAADNETVAAGLAERDTNDDGVPDEDLEGLYDLLYGADAERAATVLERTDDGTYESARLVVSVRGDAAAQRVADDTRAFASGIEGGAPVTAVATGGPVTTAVIQDALLETLIQAFVVTLAVILVFLTALYWVRHRTLSLGVVTLAPVVAALAWLLGTMAALGVPFNSETAVITSLAIGLGVDYSIHLGERFVAERERADSIEAALEATVTGTGGALLGSALTTAAGFGVLALALAPPLRRFGLVTGLSIVFAFVACLTVLPSLLVLRERVLGRE</sequence>
<feature type="transmembrane region" description="Helical" evidence="7">
    <location>
        <begin position="710"/>
        <end position="731"/>
    </location>
</feature>
<name>A0A1I1EGQ4_NATHA</name>
<evidence type="ECO:0000256" key="4">
    <source>
        <dbReference type="ARBA" id="ARBA00022989"/>
    </source>
</evidence>
<feature type="transmembrane region" description="Helical" evidence="7">
    <location>
        <begin position="808"/>
        <end position="834"/>
    </location>
</feature>
<evidence type="ECO:0000256" key="3">
    <source>
        <dbReference type="ARBA" id="ARBA00022692"/>
    </source>
</evidence>
<evidence type="ECO:0000259" key="8">
    <source>
        <dbReference type="PROSITE" id="PS50156"/>
    </source>
</evidence>
<dbReference type="PANTHER" id="PTHR33406">
    <property type="entry name" value="MEMBRANE PROTEIN MJ1562-RELATED"/>
    <property type="match status" value="1"/>
</dbReference>
<feature type="region of interest" description="Disordered" evidence="6">
    <location>
        <begin position="175"/>
        <end position="194"/>
    </location>
</feature>
<accession>A0A1I1EGQ4</accession>
<dbReference type="PANTHER" id="PTHR33406:SF12">
    <property type="entry name" value="BLR2997 PROTEIN"/>
    <property type="match status" value="1"/>
</dbReference>
<proteinExistence type="predicted"/>
<feature type="transmembrane region" description="Helical" evidence="7">
    <location>
        <begin position="840"/>
        <end position="865"/>
    </location>
</feature>
<evidence type="ECO:0000313" key="10">
    <source>
        <dbReference type="Proteomes" id="UP000199161"/>
    </source>
</evidence>
<dbReference type="EMBL" id="FOKW01000002">
    <property type="protein sequence ID" value="SFB84538.1"/>
    <property type="molecule type" value="Genomic_DNA"/>
</dbReference>
<organism evidence="9 10">
    <name type="scientific">Natronobacterium haloterrestre</name>
    <name type="common">Halobiforma haloterrestris</name>
    <dbReference type="NCBI Taxonomy" id="148448"/>
    <lineage>
        <taxon>Archaea</taxon>
        <taxon>Methanobacteriati</taxon>
        <taxon>Methanobacteriota</taxon>
        <taxon>Stenosarchaea group</taxon>
        <taxon>Halobacteria</taxon>
        <taxon>Halobacteriales</taxon>
        <taxon>Natrialbaceae</taxon>
        <taxon>Natronobacterium</taxon>
    </lineage>
</organism>
<keyword evidence="5 7" id="KW-0472">Membrane</keyword>
<keyword evidence="2" id="KW-1003">Cell membrane</keyword>
<dbReference type="AlphaFoldDB" id="A0A1I1EGQ4"/>
<evidence type="ECO:0000256" key="6">
    <source>
        <dbReference type="SAM" id="MobiDB-lite"/>
    </source>
</evidence>
<keyword evidence="4 7" id="KW-1133">Transmembrane helix</keyword>
<feature type="transmembrane region" description="Helical" evidence="7">
    <location>
        <begin position="768"/>
        <end position="787"/>
    </location>
</feature>
<reference evidence="10" key="1">
    <citation type="submission" date="2016-10" db="EMBL/GenBank/DDBJ databases">
        <authorList>
            <person name="Varghese N."/>
            <person name="Submissions S."/>
        </authorList>
    </citation>
    <scope>NUCLEOTIDE SEQUENCE [LARGE SCALE GENOMIC DNA]</scope>
    <source>
        <strain evidence="10">DSM 13078</strain>
    </source>
</reference>
<evidence type="ECO:0000256" key="1">
    <source>
        <dbReference type="ARBA" id="ARBA00004651"/>
    </source>
</evidence>
<comment type="subcellular location">
    <subcellularLocation>
        <location evidence="1">Cell membrane</location>
        <topology evidence="1">Multi-pass membrane protein</topology>
    </subcellularLocation>
</comment>
<evidence type="ECO:0000256" key="2">
    <source>
        <dbReference type="ARBA" id="ARBA00022475"/>
    </source>
</evidence>
<feature type="transmembrane region" description="Helical" evidence="7">
    <location>
        <begin position="738"/>
        <end position="762"/>
    </location>
</feature>
<dbReference type="OrthoDB" id="42357at2157"/>
<dbReference type="PROSITE" id="PS50156">
    <property type="entry name" value="SSD"/>
    <property type="match status" value="2"/>
</dbReference>
<feature type="transmembrane region" description="Helical" evidence="7">
    <location>
        <begin position="311"/>
        <end position="329"/>
    </location>
</feature>
<gene>
    <name evidence="9" type="ORF">SAMN05444422_102356</name>
</gene>
<dbReference type="InterPro" id="IPR004869">
    <property type="entry name" value="MMPL_dom"/>
</dbReference>
<feature type="domain" description="SSD" evidence="8">
    <location>
        <begin position="706"/>
        <end position="865"/>
    </location>
</feature>
<dbReference type="InterPro" id="IPR050545">
    <property type="entry name" value="Mycobact_MmpL"/>
</dbReference>
<evidence type="ECO:0000256" key="7">
    <source>
        <dbReference type="SAM" id="Phobius"/>
    </source>
</evidence>
<dbReference type="InterPro" id="IPR000731">
    <property type="entry name" value="SSD"/>
</dbReference>
<feature type="transmembrane region" description="Helical" evidence="7">
    <location>
        <begin position="259"/>
        <end position="278"/>
    </location>
</feature>
<feature type="transmembrane region" description="Helical" evidence="7">
    <location>
        <begin position="414"/>
        <end position="436"/>
    </location>
</feature>
<keyword evidence="10" id="KW-1185">Reference proteome</keyword>
<dbReference type="Pfam" id="PF03176">
    <property type="entry name" value="MMPL"/>
    <property type="match status" value="2"/>
</dbReference>
<feature type="transmembrane region" description="Helical" evidence="7">
    <location>
        <begin position="379"/>
        <end position="402"/>
    </location>
</feature>
<evidence type="ECO:0000256" key="5">
    <source>
        <dbReference type="ARBA" id="ARBA00023136"/>
    </source>
</evidence>
<dbReference type="SUPFAM" id="SSF82866">
    <property type="entry name" value="Multidrug efflux transporter AcrB transmembrane domain"/>
    <property type="match status" value="2"/>
</dbReference>
<keyword evidence="3 7" id="KW-0812">Transmembrane</keyword>